<dbReference type="PANTHER" id="PTHR34387:SF1">
    <property type="entry name" value="PERIPLASMIC IMMUNOGENIC PROTEIN"/>
    <property type="match status" value="1"/>
</dbReference>
<evidence type="ECO:0000313" key="2">
    <source>
        <dbReference type="EMBL" id="MBB6340029.1"/>
    </source>
</evidence>
<dbReference type="InterPro" id="IPR007497">
    <property type="entry name" value="SIMPL/DUF541"/>
</dbReference>
<organism evidence="2 3">
    <name type="scientific">Pseudomonas fluvialis</name>
    <dbReference type="NCBI Taxonomy" id="1793966"/>
    <lineage>
        <taxon>Bacteria</taxon>
        <taxon>Pseudomonadati</taxon>
        <taxon>Pseudomonadota</taxon>
        <taxon>Gammaproteobacteria</taxon>
        <taxon>Pseudomonadales</taxon>
        <taxon>Pseudomonadaceae</taxon>
        <taxon>Pseudomonas</taxon>
    </lineage>
</organism>
<dbReference type="InterPro" id="IPR052022">
    <property type="entry name" value="26kDa_periplasmic_antigen"/>
</dbReference>
<dbReference type="Pfam" id="PF04402">
    <property type="entry name" value="SIMPL"/>
    <property type="match status" value="1"/>
</dbReference>
<dbReference type="Gene3D" id="3.30.70.2970">
    <property type="entry name" value="Protein of unknown function (DUF541), domain 2"/>
    <property type="match status" value="1"/>
</dbReference>
<accession>A0A7X0BNQ4</accession>
<dbReference type="AlphaFoldDB" id="A0A7X0BNQ4"/>
<sequence>MTPSIRLAPLLLPVALLAGAAQADTLHYNQISLRAEVSQEVAHDLMQVTLYSEAQDNDPAKLAAGITESLNQAIARARQSKGVQVSLGSRHSYPVYSDNGQRISAWRERAELRLESAKFAELSELTGELLQQLKMGGMSFSIADGTRQDSEDALIKNAVEAFKARAQLTSEALGGSGYKLISLNFTSGFQPPMPVRMAAMKSMAMSDAAPAPEIEAGSSKVTLSADGVIEVQMP</sequence>
<evidence type="ECO:0000313" key="3">
    <source>
        <dbReference type="Proteomes" id="UP000557193"/>
    </source>
</evidence>
<keyword evidence="1" id="KW-0732">Signal</keyword>
<dbReference type="GO" id="GO:0006974">
    <property type="term" value="P:DNA damage response"/>
    <property type="evidence" value="ECO:0007669"/>
    <property type="project" value="TreeGrafter"/>
</dbReference>
<reference evidence="2 3" key="1">
    <citation type="submission" date="2020-08" db="EMBL/GenBank/DDBJ databases">
        <title>Functional genomics of gut bacteria from endangered species of beetles.</title>
        <authorList>
            <person name="Carlos-Shanley C."/>
        </authorList>
    </citation>
    <scope>NUCLEOTIDE SEQUENCE [LARGE SCALE GENOMIC DNA]</scope>
    <source>
        <strain evidence="2 3">S00202</strain>
    </source>
</reference>
<protein>
    <submittedName>
        <fullName evidence="2">Putative secreted protein</fullName>
    </submittedName>
</protein>
<dbReference type="Gene3D" id="3.30.110.170">
    <property type="entry name" value="Protein of unknown function (DUF541), domain 1"/>
    <property type="match status" value="1"/>
</dbReference>
<dbReference type="PANTHER" id="PTHR34387">
    <property type="entry name" value="SLR1258 PROTEIN"/>
    <property type="match status" value="1"/>
</dbReference>
<proteinExistence type="predicted"/>
<comment type="caution">
    <text evidence="2">The sequence shown here is derived from an EMBL/GenBank/DDBJ whole genome shotgun (WGS) entry which is preliminary data.</text>
</comment>
<name>A0A7X0BNQ4_9PSED</name>
<dbReference type="Proteomes" id="UP000557193">
    <property type="component" value="Unassembled WGS sequence"/>
</dbReference>
<keyword evidence="3" id="KW-1185">Reference proteome</keyword>
<feature type="signal peptide" evidence="1">
    <location>
        <begin position="1"/>
        <end position="23"/>
    </location>
</feature>
<dbReference type="EMBL" id="JACHLL010000001">
    <property type="protein sequence ID" value="MBB6340029.1"/>
    <property type="molecule type" value="Genomic_DNA"/>
</dbReference>
<gene>
    <name evidence="2" type="ORF">HNP49_000179</name>
</gene>
<feature type="chain" id="PRO_5030870328" evidence="1">
    <location>
        <begin position="24"/>
        <end position="234"/>
    </location>
</feature>
<dbReference type="RefSeq" id="WP_184679800.1">
    <property type="nucleotide sequence ID" value="NZ_JACHLL010000001.1"/>
</dbReference>
<evidence type="ECO:0000256" key="1">
    <source>
        <dbReference type="SAM" id="SignalP"/>
    </source>
</evidence>